<protein>
    <recommendedName>
        <fullName evidence="5 6">Dephospho-CoA kinase</fullName>
        <ecNumber evidence="5 6">2.7.1.24</ecNumber>
    </recommendedName>
    <alternativeName>
        <fullName evidence="5">Dephosphocoenzyme A kinase</fullName>
    </alternativeName>
</protein>
<keyword evidence="4 5" id="KW-0173">Coenzyme A biosynthesis</keyword>
<dbReference type="PANTHER" id="PTHR10695:SF46">
    <property type="entry name" value="BIFUNCTIONAL COENZYME A SYNTHASE-RELATED"/>
    <property type="match status" value="1"/>
</dbReference>
<dbReference type="HAMAP" id="MF_00376">
    <property type="entry name" value="Dephospho_CoA_kinase"/>
    <property type="match status" value="1"/>
</dbReference>
<evidence type="ECO:0000256" key="6">
    <source>
        <dbReference type="NCBIfam" id="TIGR00152"/>
    </source>
</evidence>
<dbReference type="GO" id="GO:0005524">
    <property type="term" value="F:ATP binding"/>
    <property type="evidence" value="ECO:0007669"/>
    <property type="project" value="UniProtKB-UniRule"/>
</dbReference>
<dbReference type="NCBIfam" id="TIGR00152">
    <property type="entry name" value="dephospho-CoA kinase"/>
    <property type="match status" value="1"/>
</dbReference>
<dbReference type="RefSeq" id="WP_125955631.1">
    <property type="nucleotide sequence ID" value="NZ_JAQEJV010000001.1"/>
</dbReference>
<evidence type="ECO:0000313" key="8">
    <source>
        <dbReference type="Proteomes" id="UP000288490"/>
    </source>
</evidence>
<evidence type="ECO:0000256" key="1">
    <source>
        <dbReference type="ARBA" id="ARBA00009018"/>
    </source>
</evidence>
<dbReference type="PROSITE" id="PS51219">
    <property type="entry name" value="DPCK"/>
    <property type="match status" value="1"/>
</dbReference>
<dbReference type="FunFam" id="3.40.50.300:FF:000485">
    <property type="entry name" value="Dephospho-CoA kinase CAB5"/>
    <property type="match status" value="1"/>
</dbReference>
<keyword evidence="3 5" id="KW-0067">ATP-binding</keyword>
<comment type="catalytic activity">
    <reaction evidence="5">
        <text>3'-dephospho-CoA + ATP = ADP + CoA + H(+)</text>
        <dbReference type="Rhea" id="RHEA:18245"/>
        <dbReference type="ChEBI" id="CHEBI:15378"/>
        <dbReference type="ChEBI" id="CHEBI:30616"/>
        <dbReference type="ChEBI" id="CHEBI:57287"/>
        <dbReference type="ChEBI" id="CHEBI:57328"/>
        <dbReference type="ChEBI" id="CHEBI:456216"/>
        <dbReference type="EC" id="2.7.1.24"/>
    </reaction>
</comment>
<dbReference type="EC" id="2.7.1.24" evidence="5 6"/>
<dbReference type="Pfam" id="PF01121">
    <property type="entry name" value="CoaE"/>
    <property type="match status" value="1"/>
</dbReference>
<comment type="subcellular location">
    <subcellularLocation>
        <location evidence="5">Cytoplasm</location>
    </subcellularLocation>
</comment>
<name>A0A429ZR72_9ENTE</name>
<gene>
    <name evidence="5" type="primary">coaE</name>
    <name evidence="7" type="ORF">CBF36_00420</name>
</gene>
<accession>A0A429ZR72</accession>
<keyword evidence="8" id="KW-1185">Reference proteome</keyword>
<dbReference type="AlphaFoldDB" id="A0A429ZR72"/>
<dbReference type="Proteomes" id="UP000288490">
    <property type="component" value="Unassembled WGS sequence"/>
</dbReference>
<dbReference type="Gene3D" id="3.40.50.300">
    <property type="entry name" value="P-loop containing nucleotide triphosphate hydrolases"/>
    <property type="match status" value="1"/>
</dbReference>
<feature type="binding site" evidence="5">
    <location>
        <begin position="12"/>
        <end position="17"/>
    </location>
    <ligand>
        <name>ATP</name>
        <dbReference type="ChEBI" id="CHEBI:30616"/>
    </ligand>
</feature>
<evidence type="ECO:0000256" key="5">
    <source>
        <dbReference type="HAMAP-Rule" id="MF_00376"/>
    </source>
</evidence>
<reference evidence="7 8" key="1">
    <citation type="submission" date="2017-05" db="EMBL/GenBank/DDBJ databases">
        <title>Vagococcus spp. assemblies.</title>
        <authorList>
            <person name="Gulvik C.A."/>
        </authorList>
    </citation>
    <scope>NUCLEOTIDE SEQUENCE [LARGE SCALE GENOMIC DNA]</scope>
    <source>
        <strain evidence="7 8">SS1994</strain>
    </source>
</reference>
<evidence type="ECO:0000256" key="4">
    <source>
        <dbReference type="ARBA" id="ARBA00022993"/>
    </source>
</evidence>
<dbReference type="GO" id="GO:0005737">
    <property type="term" value="C:cytoplasm"/>
    <property type="evidence" value="ECO:0007669"/>
    <property type="project" value="UniProtKB-SubCell"/>
</dbReference>
<comment type="function">
    <text evidence="5">Catalyzes the phosphorylation of the 3'-hydroxyl group of dephosphocoenzyme A to form coenzyme A.</text>
</comment>
<keyword evidence="2 5" id="KW-0547">Nucleotide-binding</keyword>
<proteinExistence type="inferred from homology"/>
<dbReference type="InterPro" id="IPR027417">
    <property type="entry name" value="P-loop_NTPase"/>
</dbReference>
<organism evidence="7 8">
    <name type="scientific">Vagococcus bubulae</name>
    <dbReference type="NCBI Taxonomy" id="1977868"/>
    <lineage>
        <taxon>Bacteria</taxon>
        <taxon>Bacillati</taxon>
        <taxon>Bacillota</taxon>
        <taxon>Bacilli</taxon>
        <taxon>Lactobacillales</taxon>
        <taxon>Enterococcaceae</taxon>
        <taxon>Vagococcus</taxon>
    </lineage>
</organism>
<dbReference type="GO" id="GO:0004140">
    <property type="term" value="F:dephospho-CoA kinase activity"/>
    <property type="evidence" value="ECO:0007669"/>
    <property type="project" value="UniProtKB-UniRule"/>
</dbReference>
<keyword evidence="5" id="KW-0808">Transferase</keyword>
<dbReference type="SUPFAM" id="SSF52540">
    <property type="entry name" value="P-loop containing nucleoside triphosphate hydrolases"/>
    <property type="match status" value="1"/>
</dbReference>
<evidence type="ECO:0000313" key="7">
    <source>
        <dbReference type="EMBL" id="RST96230.1"/>
    </source>
</evidence>
<dbReference type="InterPro" id="IPR001977">
    <property type="entry name" value="Depp_CoAkinase"/>
</dbReference>
<evidence type="ECO:0000256" key="2">
    <source>
        <dbReference type="ARBA" id="ARBA00022741"/>
    </source>
</evidence>
<dbReference type="EMBL" id="NGJT01000001">
    <property type="protein sequence ID" value="RST96230.1"/>
    <property type="molecule type" value="Genomic_DNA"/>
</dbReference>
<dbReference type="GO" id="GO:0015937">
    <property type="term" value="P:coenzyme A biosynthetic process"/>
    <property type="evidence" value="ECO:0007669"/>
    <property type="project" value="UniProtKB-UniRule"/>
</dbReference>
<dbReference type="CDD" id="cd02022">
    <property type="entry name" value="DPCK"/>
    <property type="match status" value="1"/>
</dbReference>
<keyword evidence="5" id="KW-0963">Cytoplasm</keyword>
<evidence type="ECO:0000256" key="3">
    <source>
        <dbReference type="ARBA" id="ARBA00022840"/>
    </source>
</evidence>
<dbReference type="UniPathway" id="UPA00241">
    <property type="reaction ID" value="UER00356"/>
</dbReference>
<keyword evidence="5 7" id="KW-0418">Kinase</keyword>
<comment type="similarity">
    <text evidence="1 5">Belongs to the CoaE family.</text>
</comment>
<dbReference type="PANTHER" id="PTHR10695">
    <property type="entry name" value="DEPHOSPHO-COA KINASE-RELATED"/>
    <property type="match status" value="1"/>
</dbReference>
<sequence>MTYLLGLTGGIASGKSTISQFFKSKQIPVIDADIVAREVVEPNTAGLNQIVAHFGEEILLSNGELNRKKLGSIIFEDKEKRELLNRILSDEIRENILRKISDYKKQEQPLVVLDIPLLYEGGYDKMVDRVMVCYVPKQVQLSRLMSRDRLNEADALKRISSQMDLEEKKRLADVVIDNSGSIEETLKQVDNWLTPFS</sequence>
<comment type="caution">
    <text evidence="7">The sequence shown here is derived from an EMBL/GenBank/DDBJ whole genome shotgun (WGS) entry which is preliminary data.</text>
</comment>
<comment type="pathway">
    <text evidence="5">Cofactor biosynthesis; coenzyme A biosynthesis; CoA from (R)-pantothenate: step 5/5.</text>
</comment>
<dbReference type="OrthoDB" id="9812943at2"/>